<dbReference type="AlphaFoldDB" id="S3N3N1"/>
<dbReference type="InterPro" id="IPR013830">
    <property type="entry name" value="SGNH_hydro"/>
</dbReference>
<dbReference type="GO" id="GO:0016788">
    <property type="term" value="F:hydrolase activity, acting on ester bonds"/>
    <property type="evidence" value="ECO:0007669"/>
    <property type="project" value="UniProtKB-ARBA"/>
</dbReference>
<dbReference type="OrthoDB" id="2311671at2"/>
<dbReference type="EMBL" id="ATGI01000017">
    <property type="protein sequence ID" value="EPF74610.1"/>
    <property type="molecule type" value="Genomic_DNA"/>
</dbReference>
<comment type="caution">
    <text evidence="2">The sequence shown here is derived from an EMBL/GenBank/DDBJ whole genome shotgun (WGS) entry which is preliminary data.</text>
</comment>
<feature type="domain" description="SGNH hydrolase-type esterase" evidence="1">
    <location>
        <begin position="55"/>
        <end position="186"/>
    </location>
</feature>
<dbReference type="eggNOG" id="ENOG5033Y1A">
    <property type="taxonomic scope" value="Bacteria"/>
</dbReference>
<dbReference type="Pfam" id="PF13472">
    <property type="entry name" value="Lipase_GDSL_2"/>
    <property type="match status" value="1"/>
</dbReference>
<dbReference type="SUPFAM" id="SSF52266">
    <property type="entry name" value="SGNH hydrolase"/>
    <property type="match status" value="1"/>
</dbReference>
<name>S3N3N1_9GAMM</name>
<proteinExistence type="predicted"/>
<dbReference type="CDD" id="cd00229">
    <property type="entry name" value="SGNH_hydrolase"/>
    <property type="match status" value="1"/>
</dbReference>
<reference evidence="2 3" key="1">
    <citation type="submission" date="2013-06" db="EMBL/GenBank/DDBJ databases">
        <title>The Genome Sequence of Acinetobacter rudis CIP 110305.</title>
        <authorList>
            <consortium name="The Broad Institute Genome Sequencing Platform"/>
            <consortium name="The Broad Institute Genome Sequencing Center for Infectious Disease"/>
            <person name="Cerqueira G."/>
            <person name="Feldgarden M."/>
            <person name="Courvalin P."/>
            <person name="Perichon B."/>
            <person name="Grillot-Courvalin C."/>
            <person name="Clermont D."/>
            <person name="Rocha E."/>
            <person name="Yoon E.-J."/>
            <person name="Nemec A."/>
            <person name="Young S.K."/>
            <person name="Zeng Q."/>
            <person name="Gargeya S."/>
            <person name="Fitzgerald M."/>
            <person name="Abouelleil A."/>
            <person name="Alvarado L."/>
            <person name="Berlin A.M."/>
            <person name="Chapman S.B."/>
            <person name="Dewar J."/>
            <person name="Goldberg J."/>
            <person name="Griggs A."/>
            <person name="Gujja S."/>
            <person name="Hansen M."/>
            <person name="Howarth C."/>
            <person name="Imamovic A."/>
            <person name="Larimer J."/>
            <person name="McCowan C."/>
            <person name="Murphy C."/>
            <person name="Pearson M."/>
            <person name="Priest M."/>
            <person name="Roberts A."/>
            <person name="Saif S."/>
            <person name="Shea T."/>
            <person name="Sykes S."/>
            <person name="Wortman J."/>
            <person name="Nusbaum C."/>
            <person name="Birren B."/>
        </authorList>
    </citation>
    <scope>NUCLEOTIDE SEQUENCE [LARGE SCALE GENOMIC DNA]</scope>
    <source>
        <strain evidence="2 3">CIP 110305</strain>
    </source>
</reference>
<accession>S3N3N1</accession>
<evidence type="ECO:0000313" key="2">
    <source>
        <dbReference type="EMBL" id="EPF74610.1"/>
    </source>
</evidence>
<sequence>MNFWSFLLTCQPGYDKQCLYNIAKCINTNDYSSLIAGAEYTRDHHNDDNTPQAMAMSRVDWNAVDILCIAFGTNDWTGSVLGSDFTVDSTGGSFIGALCFSIEQVLEKFPHIQIVLIGMSFRLRGNGNADENSDNWLNKFGHSLQEYQNAILDVAEKYHIPAFDMYRLSGVNELTYKKYLRDGVHPIPNTGYQHWANKIGSFLNSVI</sequence>
<organism evidence="2 3">
    <name type="scientific">Acinetobacter rudis CIP 110305</name>
    <dbReference type="NCBI Taxonomy" id="421052"/>
    <lineage>
        <taxon>Bacteria</taxon>
        <taxon>Pseudomonadati</taxon>
        <taxon>Pseudomonadota</taxon>
        <taxon>Gammaproteobacteria</taxon>
        <taxon>Moraxellales</taxon>
        <taxon>Moraxellaceae</taxon>
        <taxon>Acinetobacter</taxon>
    </lineage>
</organism>
<keyword evidence="3" id="KW-1185">Reference proteome</keyword>
<dbReference type="Gene3D" id="3.40.50.1110">
    <property type="entry name" value="SGNH hydrolase"/>
    <property type="match status" value="1"/>
</dbReference>
<dbReference type="STRING" id="632955.GCA_000829675_03148"/>
<dbReference type="Proteomes" id="UP000014568">
    <property type="component" value="Unassembled WGS sequence"/>
</dbReference>
<dbReference type="PATRIC" id="fig|421052.3.peg.1343"/>
<protein>
    <recommendedName>
        <fullName evidence="1">SGNH hydrolase-type esterase domain-containing protein</fullName>
    </recommendedName>
</protein>
<dbReference type="HOGENOM" id="CLU_1437177_0_0_6"/>
<gene>
    <name evidence="2" type="ORF">F945_01377</name>
</gene>
<dbReference type="InterPro" id="IPR036514">
    <property type="entry name" value="SGNH_hydro_sf"/>
</dbReference>
<evidence type="ECO:0000259" key="1">
    <source>
        <dbReference type="Pfam" id="PF13472"/>
    </source>
</evidence>
<evidence type="ECO:0000313" key="3">
    <source>
        <dbReference type="Proteomes" id="UP000014568"/>
    </source>
</evidence>